<evidence type="ECO:0000256" key="3">
    <source>
        <dbReference type="ARBA" id="ARBA00022729"/>
    </source>
</evidence>
<dbReference type="InterPro" id="IPR006530">
    <property type="entry name" value="YD"/>
</dbReference>
<reference evidence="8 9" key="1">
    <citation type="journal article" date="2008" name="J. Bacteriol.">
        <title>Insights into plant cell wall degradation from the genome sequence of the soil bacterium Cellvibrio japonicus.</title>
        <authorList>
            <person name="Deboy R.T."/>
            <person name="Mongodin E.F."/>
            <person name="Fouts D.E."/>
            <person name="Tailford L.E."/>
            <person name="Khouri H."/>
            <person name="Emerson J.B."/>
            <person name="Mohamoud Y."/>
            <person name="Watkins K."/>
            <person name="Henrissat B."/>
            <person name="Gilbert H.J."/>
            <person name="Nelson K.E."/>
        </authorList>
    </citation>
    <scope>NUCLEOTIDE SEQUENCE [LARGE SCALE GENOMIC DNA]</scope>
    <source>
        <strain evidence="8 9">Ueda107</strain>
    </source>
</reference>
<dbReference type="OrthoDB" id="7059642at2"/>
<dbReference type="Gene3D" id="2.60.120.260">
    <property type="entry name" value="Galactose-binding domain-like"/>
    <property type="match status" value="1"/>
</dbReference>
<evidence type="ECO:0000256" key="4">
    <source>
        <dbReference type="ARBA" id="ARBA00022737"/>
    </source>
</evidence>
<dbReference type="InterPro" id="IPR031325">
    <property type="entry name" value="RHS_repeat"/>
</dbReference>
<organism evidence="8 9">
    <name type="scientific">Cellvibrio japonicus (strain Ueda107)</name>
    <name type="common">Pseudomonas fluorescens subsp. cellulosa</name>
    <dbReference type="NCBI Taxonomy" id="498211"/>
    <lineage>
        <taxon>Bacteria</taxon>
        <taxon>Pseudomonadati</taxon>
        <taxon>Pseudomonadota</taxon>
        <taxon>Gammaproteobacteria</taxon>
        <taxon>Cellvibrionales</taxon>
        <taxon>Cellvibrionaceae</taxon>
        <taxon>Cellvibrio</taxon>
    </lineage>
</organism>
<dbReference type="Proteomes" id="UP000001036">
    <property type="component" value="Chromosome"/>
</dbReference>
<dbReference type="InterPro" id="IPR056823">
    <property type="entry name" value="TEN-like_YD-shell"/>
</dbReference>
<feature type="chain" id="PRO_5002794003" evidence="6">
    <location>
        <begin position="25"/>
        <end position="2399"/>
    </location>
</feature>
<feature type="signal peptide" evidence="6">
    <location>
        <begin position="1"/>
        <end position="24"/>
    </location>
</feature>
<proteinExistence type="predicted"/>
<dbReference type="Pfam" id="PF03422">
    <property type="entry name" value="CBM_6"/>
    <property type="match status" value="1"/>
</dbReference>
<comment type="subcellular location">
    <subcellularLocation>
        <location evidence="1">Secreted</location>
    </subcellularLocation>
</comment>
<dbReference type="SUPFAM" id="SSF49785">
    <property type="entry name" value="Galactose-binding domain-like"/>
    <property type="match status" value="1"/>
</dbReference>
<dbReference type="Gene3D" id="2.130.10.130">
    <property type="entry name" value="Integrin alpha, N-terminal"/>
    <property type="match status" value="1"/>
</dbReference>
<evidence type="ECO:0000256" key="6">
    <source>
        <dbReference type="SAM" id="SignalP"/>
    </source>
</evidence>
<evidence type="ECO:0000313" key="9">
    <source>
        <dbReference type="Proteomes" id="UP000001036"/>
    </source>
</evidence>
<dbReference type="GO" id="GO:0005737">
    <property type="term" value="C:cytoplasm"/>
    <property type="evidence" value="ECO:0007669"/>
    <property type="project" value="InterPro"/>
</dbReference>
<keyword evidence="3 6" id="KW-0732">Signal</keyword>
<dbReference type="Pfam" id="PF03534">
    <property type="entry name" value="SpvB"/>
    <property type="match status" value="1"/>
</dbReference>
<keyword evidence="2" id="KW-0964">Secreted</keyword>
<evidence type="ECO:0000313" key="8">
    <source>
        <dbReference type="EMBL" id="ACE84184.1"/>
    </source>
</evidence>
<dbReference type="EMBL" id="CP000934">
    <property type="protein sequence ID" value="ACE84184.1"/>
    <property type="molecule type" value="Genomic_DNA"/>
</dbReference>
<gene>
    <name evidence="8" type="primary">cbp35B</name>
    <name evidence="8" type="ordered locus">CJA_0559</name>
</gene>
<dbReference type="Pfam" id="PF25023">
    <property type="entry name" value="TEN_YD-shell"/>
    <property type="match status" value="1"/>
</dbReference>
<dbReference type="InterPro" id="IPR003284">
    <property type="entry name" value="Sal_SpvB"/>
</dbReference>
<dbReference type="CDD" id="cd04082">
    <property type="entry name" value="CBM35_pectate_lyase-like"/>
    <property type="match status" value="1"/>
</dbReference>
<dbReference type="InterPro" id="IPR050708">
    <property type="entry name" value="T6SS_VgrG/RHS"/>
</dbReference>
<dbReference type="InterPro" id="IPR013517">
    <property type="entry name" value="FG-GAP"/>
</dbReference>
<dbReference type="Pfam" id="PF13517">
    <property type="entry name" value="FG-GAP_3"/>
    <property type="match status" value="1"/>
</dbReference>
<dbReference type="NCBIfam" id="TIGR01643">
    <property type="entry name" value="YD_repeat_2x"/>
    <property type="match status" value="2"/>
</dbReference>
<dbReference type="InterPro" id="IPR005084">
    <property type="entry name" value="CBM6"/>
</dbReference>
<evidence type="ECO:0000256" key="5">
    <source>
        <dbReference type="ARBA" id="ARBA00023026"/>
    </source>
</evidence>
<dbReference type="CAZy" id="CBM35">
    <property type="family name" value="Carbohydrate-Binding Module Family 35"/>
</dbReference>
<evidence type="ECO:0000259" key="7">
    <source>
        <dbReference type="PROSITE" id="PS51175"/>
    </source>
</evidence>
<keyword evidence="9" id="KW-1185">Reference proteome</keyword>
<dbReference type="InterPro" id="IPR022385">
    <property type="entry name" value="Rhs_assc_core"/>
</dbReference>
<dbReference type="SUPFAM" id="SSF69318">
    <property type="entry name" value="Integrin alpha N-terminal domain"/>
    <property type="match status" value="2"/>
</dbReference>
<dbReference type="KEGG" id="cja:CJA_0559"/>
<dbReference type="STRING" id="498211.CJA_0559"/>
<protein>
    <submittedName>
        <fullName evidence="8">Carbohydrate binding protein, putative, cbp35B</fullName>
    </submittedName>
</protein>
<evidence type="ECO:0000256" key="2">
    <source>
        <dbReference type="ARBA" id="ARBA00022525"/>
    </source>
</evidence>
<feature type="domain" description="CBM6" evidence="7">
    <location>
        <begin position="25"/>
        <end position="153"/>
    </location>
</feature>
<dbReference type="InterPro" id="IPR008979">
    <property type="entry name" value="Galactose-bd-like_sf"/>
</dbReference>
<name>B3PJ48_CELJU</name>
<dbReference type="InterPro" id="IPR028994">
    <property type="entry name" value="Integrin_alpha_N"/>
</dbReference>
<dbReference type="GO" id="GO:0005576">
    <property type="term" value="C:extracellular region"/>
    <property type="evidence" value="ECO:0007669"/>
    <property type="project" value="UniProtKB-SubCell"/>
</dbReference>
<dbReference type="HOGENOM" id="CLU_000852_0_1_6"/>
<dbReference type="Pfam" id="PF05593">
    <property type="entry name" value="RHS_repeat"/>
    <property type="match status" value="1"/>
</dbReference>
<dbReference type="PANTHER" id="PTHR32305">
    <property type="match status" value="1"/>
</dbReference>
<dbReference type="NCBIfam" id="TIGR03696">
    <property type="entry name" value="Rhs_assc_core"/>
    <property type="match status" value="1"/>
</dbReference>
<dbReference type="Gene3D" id="2.180.10.10">
    <property type="entry name" value="RHS repeat-associated core"/>
    <property type="match status" value="1"/>
</dbReference>
<dbReference type="GO" id="GO:0030246">
    <property type="term" value="F:carbohydrate binding"/>
    <property type="evidence" value="ECO:0007669"/>
    <property type="project" value="InterPro"/>
</dbReference>
<accession>B3PJ48</accession>
<dbReference type="PROSITE" id="PS51175">
    <property type="entry name" value="CBM6"/>
    <property type="match status" value="1"/>
</dbReference>
<evidence type="ECO:0000256" key="1">
    <source>
        <dbReference type="ARBA" id="ARBA00004613"/>
    </source>
</evidence>
<keyword evidence="4" id="KW-0677">Repeat</keyword>
<dbReference type="eggNOG" id="COG3209">
    <property type="taxonomic scope" value="Bacteria"/>
</dbReference>
<dbReference type="PANTHER" id="PTHR32305:SF17">
    <property type="entry name" value="TRNA NUCLEASE WAPA"/>
    <property type="match status" value="1"/>
</dbReference>
<keyword evidence="5" id="KW-0843">Virulence</keyword>
<sequence length="2399" mass="265651">MQSFSVFRSLSVFLVVLFSHHTWALTLEENTSGFCSYDGAVQSAHAGATNNQYVNLSNEAGKGITWAVQVAQAGNYTVQFRYANAGTQSATQAAIRVNGVLLAHALPFPKTGAWSSWTNSSAFTLALNAGNNTLRLETTVATEFANIDSLTVHGTGLTAGTCAGAGTPKAPNNGVVAQPQAPVLAAIPAPASGIDMAQPTEGEFNVNASGQATYRLPLVLPAGSGGFAPQISLGYNSGAGNGTLGMGWSLNAGGSVSRCRQSESENRNFRPLTLDANDRFCLNGEKLIVDENYIYGAVGATYKTAIDDFSRITAVGGIAGSPDYFKVEHKDGRIDYYGNSLIQQSSMAKLPYGSANLRWMLTYSEDSAGNRIDYLYEKEHGNWPSLAEIRYAYGNGLPDAKVVFTWDSRPDTIIHRILTAEFQQNVLLYQVEVINNGQSIRKYHLNYDEGNNNAEYDNVSRLSSVTECVGSTCKAPLKFDWLLPDLSGFNNVSETFTLPSASSPFLANFFTYALGDINGDGLLDLVWMNYGVGYNNIYYALAQRQWNGRIEYVEATYVGGTGITATWNTVAMAPPLLKFTDYNHDGRKDLVVTELFGTYRTRIFLSEPQSDGTWKLSASPVPENIPNGLGNKYIFADLNGDGLEDLIRLSGTINVRYLQPGGLGYAPEQEVPVVVPQHLISPHCSSPFSDVHSATGDFNADGRMDFIFIACTAGDPNVARYEQHVYTSHKASNGNVELRFHAKVSNDFSTKKMVLNQCRRDTVVHTELPVASLRVADINNDGYDDISGAVDTCLDNEYRLNWGTGFSSKRNLNHIAYATFNNFIDINGDGYLDAVYVGNSGGSKKVIYVSYWHETAFRTVNHEIPISIDVHYENSVELRDFDGDGNIDFFITGRNYSPRASLYLNKANGKTRNKIYRVVNGLGSYIGITYEAIAKTYQYSYIKGFNPSNTHEFMGMVTSNGLKRKVYAASNEELQDIIRNPFEGTYAGGQHLGDPKFPAYNLVGSYYVVTRSFEQTSGSNDENVEIIHPSEGRDTQYFYENGRFQAGGRGFLGFDRFTKAEYGRLVTINQYRQDWPFTGRLARQEKYNYYTGRLIDKKEYSWGVTQCYISSTALPDCMREMAIDANYLGTSALGSMTPFVFKSVAEKYAMNTSGSQGGIESVTTITREVDSKGNTTYESTAIGNGSTTLHETLQTNTYAYPTYSYSASMGRLTQMQVETNQYGDLGTDTAIRQSSFGYYSSGAAKGLLHYEIIEPNNPDYTIRTDHYYNAFGQRTLSETTADGQTRRSTEYEYDAKGRYVDKTYEYMTDGTNTNTGIKRLVSQVTQRDKYGTPTEIKNYVATNRSVTRRVGTTAFGIPYFTANSDGSFAVITAGINYDPDYICPTGTSTWKKETLSGGFATTQCMDIAGRVIRDGKKGSSDGEWIITDTRYTAEGQQLAKSEPIIHGDDPKYWIITYHDELNRLIYEVKPTREQDGQQATTQIYYENNQVRMVNAKNQERKEVHDPLGRIARVIDANGGTTHFTYDARGNLKTMRDPNNNTTTMTYDLRDRKTSMSDPDKGTWTYRYNRFNEQVCQLDPKQQRTVMHYDIRGRLIARKENYQSNCNYLGGVDASASVSTHWVYDSATNGMGQLAKTYTLLAVAGTQPEYTQRYTYDNWGRLSVTETSMQGHLSQLTTHYEKITYDQYGRIFQVFDAARATDSYEYNGIEHTYTNTGYLFQIKDAVRYGGAQKTYYTIGSVDAHGNRGGSYGNGLSTIVSSYADSGLLKNIITRKSIPGVNLQNSYYTWDLIGNLKTRRETGGGTWIENYLRSRNINESFEYDNLNRLTHWNTSGDFNSTESVTYDAIDNIRTKTGNAAYLYGNQCSSSANAGPHAVCSIGGVNYNYDKSGNMISDTIGRSLQYTIDDLPSQISKNGHTTRFHYGPDRSRFKRVDTTAGSTTTTLYIGNVEKIYRSDNTVEWKRHIGGVAIISQTYNSVGILQSTKEHYLHRDHLGSLSMITDANGFVVKDFYYDPWGASRIPNNDITQWMSAQPFQKVASTISSRGFTNHEHLDEVGLIHMNGRIYDPKLARFVQADPIIQDPLRVQSLNRYSYVWNNPLNATDPSGFTTQGMTRSQLSGDSDDDWAEDPMDIWQLWWDSQAGEDCSASCRSNLRDSNRGGDGAAFMEAIHNAMSGNYSSNSYYITRIGIGSSEGLSTVSVKAFVQWTGAARETQGSSGSGYSEGDSSAQKERTWGSYLPGTAAGDRAAQYWADRLVANGGGFLDDPIASAGLFFSVLWTDQTAVNTAVTLATGGIGTIGSVSIKANTYVANLILKYPSTLRWLPQAGVKGTLQEAGWVAGSMRQSTAARGSWSMVLNPGPIARLQWSAAGGRHGGSYWKLTGPEYGTQKFNYFFSKNW</sequence>